<dbReference type="InterPro" id="IPR017907">
    <property type="entry name" value="Znf_RING_CS"/>
</dbReference>
<keyword evidence="1" id="KW-0479">Metal-binding</keyword>
<proteinExistence type="predicted"/>
<dbReference type="InterPro" id="IPR012417">
    <property type="entry name" value="CaM-bd_dom_pln"/>
</dbReference>
<dbReference type="PROSITE" id="PS50089">
    <property type="entry name" value="ZF_RING_2"/>
    <property type="match status" value="1"/>
</dbReference>
<evidence type="ECO:0000259" key="6">
    <source>
        <dbReference type="PROSITE" id="PS50089"/>
    </source>
</evidence>
<dbReference type="SUPFAM" id="SSF57850">
    <property type="entry name" value="RING/U-box"/>
    <property type="match status" value="1"/>
</dbReference>
<evidence type="ECO:0000256" key="1">
    <source>
        <dbReference type="ARBA" id="ARBA00022723"/>
    </source>
</evidence>
<dbReference type="Gene3D" id="3.30.40.10">
    <property type="entry name" value="Zinc/RING finger domain, C3HC4 (zinc finger)"/>
    <property type="match status" value="1"/>
</dbReference>
<dbReference type="InterPro" id="IPR013083">
    <property type="entry name" value="Znf_RING/FYVE/PHD"/>
</dbReference>
<organism evidence="7 8">
    <name type="scientific">Acer negundo</name>
    <name type="common">Box elder</name>
    <dbReference type="NCBI Taxonomy" id="4023"/>
    <lineage>
        <taxon>Eukaryota</taxon>
        <taxon>Viridiplantae</taxon>
        <taxon>Streptophyta</taxon>
        <taxon>Embryophyta</taxon>
        <taxon>Tracheophyta</taxon>
        <taxon>Spermatophyta</taxon>
        <taxon>Magnoliopsida</taxon>
        <taxon>eudicotyledons</taxon>
        <taxon>Gunneridae</taxon>
        <taxon>Pentapetalae</taxon>
        <taxon>rosids</taxon>
        <taxon>malvids</taxon>
        <taxon>Sapindales</taxon>
        <taxon>Sapindaceae</taxon>
        <taxon>Hippocastanoideae</taxon>
        <taxon>Acereae</taxon>
        <taxon>Acer</taxon>
    </lineage>
</organism>
<dbReference type="Pfam" id="PF07839">
    <property type="entry name" value="CaM_binding"/>
    <property type="match status" value="1"/>
</dbReference>
<dbReference type="GO" id="GO:0005516">
    <property type="term" value="F:calmodulin binding"/>
    <property type="evidence" value="ECO:0007669"/>
    <property type="project" value="InterPro"/>
</dbReference>
<evidence type="ECO:0000256" key="5">
    <source>
        <dbReference type="SAM" id="MobiDB-lite"/>
    </source>
</evidence>
<dbReference type="Proteomes" id="UP001064489">
    <property type="component" value="Chromosome 8"/>
</dbReference>
<dbReference type="PANTHER" id="PTHR46616">
    <property type="entry name" value="UBIQUITIN-PROTEIN LIGASE"/>
    <property type="match status" value="1"/>
</dbReference>
<evidence type="ECO:0000256" key="3">
    <source>
        <dbReference type="ARBA" id="ARBA00022833"/>
    </source>
</evidence>
<dbReference type="PROSITE" id="PS00518">
    <property type="entry name" value="ZF_RING_1"/>
    <property type="match status" value="1"/>
</dbReference>
<protein>
    <recommendedName>
        <fullName evidence="6">RING-type domain-containing protein</fullName>
    </recommendedName>
</protein>
<dbReference type="InterPro" id="IPR001841">
    <property type="entry name" value="Znf_RING"/>
</dbReference>
<evidence type="ECO:0000313" key="7">
    <source>
        <dbReference type="EMBL" id="KAI9174617.1"/>
    </source>
</evidence>
<dbReference type="SMART" id="SM01054">
    <property type="entry name" value="CaM_binding"/>
    <property type="match status" value="1"/>
</dbReference>
<name>A0AAD5IQV1_ACENE</name>
<evidence type="ECO:0000256" key="2">
    <source>
        <dbReference type="ARBA" id="ARBA00022771"/>
    </source>
</evidence>
<evidence type="ECO:0000313" key="8">
    <source>
        <dbReference type="Proteomes" id="UP001064489"/>
    </source>
</evidence>
<keyword evidence="2 4" id="KW-0863">Zinc-finger</keyword>
<reference evidence="7" key="2">
    <citation type="submission" date="2023-02" db="EMBL/GenBank/DDBJ databases">
        <authorList>
            <person name="Swenson N.G."/>
            <person name="Wegrzyn J.L."/>
            <person name="Mcevoy S.L."/>
        </authorList>
    </citation>
    <scope>NUCLEOTIDE SEQUENCE</scope>
    <source>
        <strain evidence="7">91603</strain>
        <tissue evidence="7">Leaf</tissue>
    </source>
</reference>
<dbReference type="GO" id="GO:0140096">
    <property type="term" value="F:catalytic activity, acting on a protein"/>
    <property type="evidence" value="ECO:0007669"/>
    <property type="project" value="UniProtKB-ARBA"/>
</dbReference>
<dbReference type="InterPro" id="IPR027370">
    <property type="entry name" value="Znf-RING_euk"/>
</dbReference>
<dbReference type="PANTHER" id="PTHR46616:SF7">
    <property type="entry name" value="RING-TYPE DOMAIN-CONTAINING PROTEIN"/>
    <property type="match status" value="1"/>
</dbReference>
<reference evidence="7" key="1">
    <citation type="journal article" date="2022" name="Plant J.">
        <title>Strategies of tolerance reflected in two North American maple genomes.</title>
        <authorList>
            <person name="McEvoy S.L."/>
            <person name="Sezen U.U."/>
            <person name="Trouern-Trend A."/>
            <person name="McMahon S.M."/>
            <person name="Schaberg P.G."/>
            <person name="Yang J."/>
            <person name="Wegrzyn J.L."/>
            <person name="Swenson N.G."/>
        </authorList>
    </citation>
    <scope>NUCLEOTIDE SEQUENCE</scope>
    <source>
        <strain evidence="7">91603</strain>
    </source>
</reference>
<dbReference type="AlphaFoldDB" id="A0AAD5IQV1"/>
<dbReference type="Pfam" id="PF13445">
    <property type="entry name" value="zf-RING_UBOX"/>
    <property type="match status" value="1"/>
</dbReference>
<dbReference type="EMBL" id="JAJSOW010000103">
    <property type="protein sequence ID" value="KAI9174617.1"/>
    <property type="molecule type" value="Genomic_DNA"/>
</dbReference>
<comment type="caution">
    <text evidence="7">The sequence shown here is derived from an EMBL/GenBank/DDBJ whole genome shotgun (WGS) entry which is preliminary data.</text>
</comment>
<keyword evidence="3" id="KW-0862">Zinc</keyword>
<gene>
    <name evidence="7" type="ORF">LWI28_020158</name>
</gene>
<dbReference type="GO" id="GO:0008270">
    <property type="term" value="F:zinc ion binding"/>
    <property type="evidence" value="ECO:0007669"/>
    <property type="project" value="UniProtKB-KW"/>
</dbReference>
<accession>A0AAD5IQV1</accession>
<evidence type="ECO:0000256" key="4">
    <source>
        <dbReference type="PROSITE-ProRule" id="PRU00175"/>
    </source>
</evidence>
<feature type="region of interest" description="Disordered" evidence="5">
    <location>
        <begin position="856"/>
        <end position="887"/>
    </location>
</feature>
<keyword evidence="8" id="KW-1185">Reference proteome</keyword>
<feature type="domain" description="RING-type" evidence="6">
    <location>
        <begin position="47"/>
        <end position="102"/>
    </location>
</feature>
<sequence>MWSFASKAISGAIRLKNDLLKPSQVSSELSDDEISFNNNGGEEGLECPICWESFNIVENVPYVLWCGHTLCKNCVLGLQRAVVKLPTLPLHLPFFVTCPWCNLLSLRLVYKGNLSFPRKNYFLLWMVESMTGDRSKSYHSFRGDHHQASSLNRNVTVRNQVSPQLNRNEVHLVTAYLNAERLHLSLRVEWDISIEGWTSTESSEERNESAVARIKVAGKGEEQGRVWGELATNVCRCGSVVSETEEGIDSPSTTTPCESIEILETDLMLSPTAGEVAFIKEANRFLIQILMTKEKTEYLYIPGTVQLKDGHKRRSSTVDGGTNIVSRYLRPSTGSCHDFCKYGVEHAVEIKARGPVRKSKRITATQGEGTELEKTVTSAEKVKRLAVNNKPPLGSHTKKRDDPVIKEQVSLPPDKIDLFLKCSNDTIRTDEETIYSKSPLKETDIKEINVFIKHSIDPINNDAYEEISSSTQVLKDEDVFMKHACDPFNKEVLSSEGLTSIKEVDVYMKHSNEPININRDVSVKDSCDPIDKEVSSLAYKEAISSSQILIPTKEEDVFLKPDSDPFNKEVSSLANEEAFSSIQGMASIKEVDMYVKHADEPSDTEFSSLAKKEAISSKQVSTPLKEVDVYMIHANEPIDRVVLSSVKKEAITPKLKKPIKSNLSSVAMQRSNNQMEDLPMNSPRISTVRRKSEIKTSKEMISSKRVERKVLVTPAVSLSTKRPSTIKSVEKSNNLNGVPHLSNRKTVKKNKHERFSSRDVTEKTLSPVELNSVRRSLRPVKNGICAADSSSLLGIRRLKRANHGIQTAVLPSSPVKRNLRRTQPKVHTTQSPISWSSSLKKKVLRSIQLETHVTGSTSSENGILHLKKENSSRSRNGGTINLKEKSDSVQKLRFRKGKVVELQHEDNTPRRLKFKQRLSGDDASRDKVITSVEDDSKEASVTKTESKKVVDVKGGTNSRSLCNNVIEETVSKLVKARASKVKALVGAFESLISDLQVIEWWNKHESDVVFDEKELKEWENRSMFVGKRFDGDRDFYGRLAAP</sequence>